<gene>
    <name evidence="1" type="ORF">g.54749</name>
</gene>
<name>A0A1B6MC36_9HEMI</name>
<feature type="non-terminal residue" evidence="1">
    <location>
        <position position="199"/>
    </location>
</feature>
<dbReference type="AlphaFoldDB" id="A0A1B6MC36"/>
<feature type="non-terminal residue" evidence="1">
    <location>
        <position position="1"/>
    </location>
</feature>
<dbReference type="EMBL" id="GEBQ01006490">
    <property type="protein sequence ID" value="JAT33487.1"/>
    <property type="molecule type" value="Transcribed_RNA"/>
</dbReference>
<proteinExistence type="predicted"/>
<protein>
    <submittedName>
        <fullName evidence="1">Uncharacterized protein</fullName>
    </submittedName>
</protein>
<organism evidence="1">
    <name type="scientific">Graphocephala atropunctata</name>
    <dbReference type="NCBI Taxonomy" id="36148"/>
    <lineage>
        <taxon>Eukaryota</taxon>
        <taxon>Metazoa</taxon>
        <taxon>Ecdysozoa</taxon>
        <taxon>Arthropoda</taxon>
        <taxon>Hexapoda</taxon>
        <taxon>Insecta</taxon>
        <taxon>Pterygota</taxon>
        <taxon>Neoptera</taxon>
        <taxon>Paraneoptera</taxon>
        <taxon>Hemiptera</taxon>
        <taxon>Auchenorrhyncha</taxon>
        <taxon>Membracoidea</taxon>
        <taxon>Cicadellidae</taxon>
        <taxon>Cicadellinae</taxon>
        <taxon>Cicadellini</taxon>
        <taxon>Graphocephala</taxon>
    </lineage>
</organism>
<evidence type="ECO:0000313" key="1">
    <source>
        <dbReference type="EMBL" id="JAT33487.1"/>
    </source>
</evidence>
<accession>A0A1B6MC36</accession>
<reference evidence="1" key="1">
    <citation type="submission" date="2015-11" db="EMBL/GenBank/DDBJ databases">
        <title>De novo transcriptome assembly of four potential Pierce s Disease insect vectors from Arizona vineyards.</title>
        <authorList>
            <person name="Tassone E.E."/>
        </authorList>
    </citation>
    <scope>NUCLEOTIDE SEQUENCE</scope>
</reference>
<sequence>KVEKEWFEVSLPAPLTLVSVTKPDIRTQNKDLGHFKILDSKSSELEIGYFDFNLIDDIECAFSEVLIQESEEKSEQIESQKSAESIVSSTHSKSGEGEVLIKSERDVTVNEYVKEVSQLSVYKGSYLSDKSLFSCSTEDTEEEKFAARVNLEPGGQRSWKVFFEPKHLAIYHQGLQLEIGGWRKKYKVFLAATCDIPHI</sequence>